<feature type="region of interest" description="Disordered" evidence="5">
    <location>
        <begin position="170"/>
        <end position="198"/>
    </location>
</feature>
<dbReference type="Proteomes" id="UP000529946">
    <property type="component" value="Unassembled WGS sequence"/>
</dbReference>
<dbReference type="RefSeq" id="WP_183204265.1">
    <property type="nucleotide sequence ID" value="NZ_BAAAER010000001.1"/>
</dbReference>
<proteinExistence type="predicted"/>
<feature type="compositionally biased region" description="Polar residues" evidence="5">
    <location>
        <begin position="185"/>
        <end position="198"/>
    </location>
</feature>
<dbReference type="Pfam" id="PF02674">
    <property type="entry name" value="Colicin_V"/>
    <property type="match status" value="1"/>
</dbReference>
<sequence length="198" mass="20489">MTGFDAFAILVILASAAAGWVRGGTREIITLLSFVLAAFIALVALPITAPLGRGLIDPDWAGTIFAAVLSFLLIYFGIRIFGSQLSKRAQAHPHLGGVDRFIGVFVGSARALVLLGAIHLVVVAAMPGEKTPRWLTEAALRPVTAGAARVIQIILPGIGRGADALSPVVSSSVSKGFSDDEALPSPQTDNTSPPSAQP</sequence>
<evidence type="ECO:0000256" key="4">
    <source>
        <dbReference type="ARBA" id="ARBA00023136"/>
    </source>
</evidence>
<feature type="transmembrane region" description="Helical" evidence="6">
    <location>
        <begin position="101"/>
        <end position="125"/>
    </location>
</feature>
<evidence type="ECO:0000256" key="2">
    <source>
        <dbReference type="ARBA" id="ARBA00022692"/>
    </source>
</evidence>
<feature type="transmembrane region" description="Helical" evidence="6">
    <location>
        <begin position="28"/>
        <end position="48"/>
    </location>
</feature>
<gene>
    <name evidence="7" type="ORF">GGR12_002005</name>
</gene>
<comment type="caution">
    <text evidence="7">The sequence shown here is derived from an EMBL/GenBank/DDBJ whole genome shotgun (WGS) entry which is preliminary data.</text>
</comment>
<keyword evidence="3 6" id="KW-1133">Transmembrane helix</keyword>
<keyword evidence="4 6" id="KW-0472">Membrane</keyword>
<reference evidence="7 8" key="1">
    <citation type="submission" date="2020-08" db="EMBL/GenBank/DDBJ databases">
        <title>Genomic Encyclopedia of Type Strains, Phase IV (KMG-IV): sequencing the most valuable type-strain genomes for metagenomic binning, comparative biology and taxonomic classification.</title>
        <authorList>
            <person name="Goeker M."/>
        </authorList>
    </citation>
    <scope>NUCLEOTIDE SEQUENCE [LARGE SCALE GENOMIC DNA]</scope>
    <source>
        <strain evidence="7 8">DSM 23960</strain>
    </source>
</reference>
<name>A0A7W6JDI3_9CAUL</name>
<evidence type="ECO:0000256" key="3">
    <source>
        <dbReference type="ARBA" id="ARBA00022989"/>
    </source>
</evidence>
<evidence type="ECO:0000256" key="6">
    <source>
        <dbReference type="SAM" id="Phobius"/>
    </source>
</evidence>
<dbReference type="InterPro" id="IPR003825">
    <property type="entry name" value="Colicin-V_CvpA"/>
</dbReference>
<dbReference type="InterPro" id="IPR052719">
    <property type="entry name" value="CvpA-like"/>
</dbReference>
<feature type="transmembrane region" description="Helical" evidence="6">
    <location>
        <begin position="60"/>
        <end position="81"/>
    </location>
</feature>
<dbReference type="PANTHER" id="PTHR36926">
    <property type="entry name" value="COLICIN V PRODUCTION PROTEIN"/>
    <property type="match status" value="1"/>
</dbReference>
<dbReference type="GO" id="GO:0009403">
    <property type="term" value="P:toxin biosynthetic process"/>
    <property type="evidence" value="ECO:0007669"/>
    <property type="project" value="InterPro"/>
</dbReference>
<accession>A0A7W6JDI3</accession>
<organism evidence="7 8">
    <name type="scientific">Brevundimonas lenta</name>
    <dbReference type="NCBI Taxonomy" id="424796"/>
    <lineage>
        <taxon>Bacteria</taxon>
        <taxon>Pseudomonadati</taxon>
        <taxon>Pseudomonadota</taxon>
        <taxon>Alphaproteobacteria</taxon>
        <taxon>Caulobacterales</taxon>
        <taxon>Caulobacteraceae</taxon>
        <taxon>Brevundimonas</taxon>
    </lineage>
</organism>
<protein>
    <submittedName>
        <fullName evidence="7">Membrane protein required for colicin V production</fullName>
    </submittedName>
</protein>
<evidence type="ECO:0000256" key="5">
    <source>
        <dbReference type="SAM" id="MobiDB-lite"/>
    </source>
</evidence>
<keyword evidence="8" id="KW-1185">Reference proteome</keyword>
<dbReference type="AlphaFoldDB" id="A0A7W6JDI3"/>
<keyword evidence="2 6" id="KW-0812">Transmembrane</keyword>
<comment type="subcellular location">
    <subcellularLocation>
        <location evidence="1">Membrane</location>
        <topology evidence="1">Multi-pass membrane protein</topology>
    </subcellularLocation>
</comment>
<dbReference type="EMBL" id="JACIDM010000002">
    <property type="protein sequence ID" value="MBB4083139.1"/>
    <property type="molecule type" value="Genomic_DNA"/>
</dbReference>
<evidence type="ECO:0000256" key="1">
    <source>
        <dbReference type="ARBA" id="ARBA00004141"/>
    </source>
</evidence>
<dbReference type="PANTHER" id="PTHR36926:SF1">
    <property type="entry name" value="COLICIN V PRODUCTION PROTEIN"/>
    <property type="match status" value="1"/>
</dbReference>
<evidence type="ECO:0000313" key="7">
    <source>
        <dbReference type="EMBL" id="MBB4083139.1"/>
    </source>
</evidence>
<evidence type="ECO:0000313" key="8">
    <source>
        <dbReference type="Proteomes" id="UP000529946"/>
    </source>
</evidence>
<dbReference type="GO" id="GO:0016020">
    <property type="term" value="C:membrane"/>
    <property type="evidence" value="ECO:0007669"/>
    <property type="project" value="UniProtKB-SubCell"/>
</dbReference>